<dbReference type="RefSeq" id="WP_218469343.1">
    <property type="nucleotide sequence ID" value="NZ_BAABJN010000008.1"/>
</dbReference>
<dbReference type="EMBL" id="CP078145">
    <property type="protein sequence ID" value="QXN88460.1"/>
    <property type="molecule type" value="Genomic_DNA"/>
</dbReference>
<organism evidence="2 3">
    <name type="scientific">Nocardia iowensis</name>
    <dbReference type="NCBI Taxonomy" id="204891"/>
    <lineage>
        <taxon>Bacteria</taxon>
        <taxon>Bacillati</taxon>
        <taxon>Actinomycetota</taxon>
        <taxon>Actinomycetes</taxon>
        <taxon>Mycobacteriales</taxon>
        <taxon>Nocardiaceae</taxon>
        <taxon>Nocardia</taxon>
    </lineage>
</organism>
<dbReference type="Proteomes" id="UP000694257">
    <property type="component" value="Chromosome"/>
</dbReference>
<evidence type="ECO:0000259" key="1">
    <source>
        <dbReference type="Pfam" id="PF00109"/>
    </source>
</evidence>
<accession>A0ABX8RJJ0</accession>
<evidence type="ECO:0000313" key="2">
    <source>
        <dbReference type="EMBL" id="QXN88460.1"/>
    </source>
</evidence>
<gene>
    <name evidence="2" type="ORF">KV110_22955</name>
</gene>
<sequence length="267" mass="27382">MPSGLSGDQDKSDLPPERVHEILGRKGLLHKEPATRLALCAVHRALGLPAGASRNLGPPQPRTAVVASSNLGNVATVARLARTVAAGDLRGVSVLDAPNASSNVLASAVAIWFRCGGPNVMVCSGATSGLDAVATGRFLINAGRAERVIVVGAEPDDEIAAALYRHAVAPDQVLLRSAAGCVVLERADRVTWPAPVIGTMHAGPPPTQPPPDDFDATFGACGVLRTAAAAASVLEHDHAVTVACGSRADGWKWLRVTPTEQGGATSE</sequence>
<name>A0ABX8RJJ0_NOCIO</name>
<feature type="domain" description="Beta-ketoacyl synthase-like N-terminal" evidence="1">
    <location>
        <begin position="32"/>
        <end position="154"/>
    </location>
</feature>
<dbReference type="Pfam" id="PF00109">
    <property type="entry name" value="ketoacyl-synt"/>
    <property type="match status" value="1"/>
</dbReference>
<protein>
    <recommendedName>
        <fullName evidence="1">Beta-ketoacyl synthase-like N-terminal domain-containing protein</fullName>
    </recommendedName>
</protein>
<evidence type="ECO:0000313" key="3">
    <source>
        <dbReference type="Proteomes" id="UP000694257"/>
    </source>
</evidence>
<reference evidence="2 3" key="1">
    <citation type="submission" date="2021-07" db="EMBL/GenBank/DDBJ databases">
        <title>Whole Genome Sequence of Nocardia Iowensis.</title>
        <authorList>
            <person name="Lamm A."/>
            <person name="Collins-Fairclough A.M."/>
            <person name="Bunk B."/>
            <person name="Sproer C."/>
        </authorList>
    </citation>
    <scope>NUCLEOTIDE SEQUENCE [LARGE SCALE GENOMIC DNA]</scope>
    <source>
        <strain evidence="2 3">NRRL 5646</strain>
    </source>
</reference>
<keyword evidence="3" id="KW-1185">Reference proteome</keyword>
<proteinExistence type="predicted"/>
<dbReference type="InterPro" id="IPR014030">
    <property type="entry name" value="Ketoacyl_synth_N"/>
</dbReference>